<comment type="caution">
    <text evidence="9">The sequence shown here is derived from an EMBL/GenBank/DDBJ whole genome shotgun (WGS) entry which is preliminary data.</text>
</comment>
<dbReference type="SUPFAM" id="SSF47113">
    <property type="entry name" value="Histone-fold"/>
    <property type="match status" value="1"/>
</dbReference>
<evidence type="ECO:0000256" key="5">
    <source>
        <dbReference type="ARBA" id="ARBA00023125"/>
    </source>
</evidence>
<evidence type="ECO:0000259" key="8">
    <source>
        <dbReference type="Pfam" id="PF00125"/>
    </source>
</evidence>
<dbReference type="Pfam" id="PF00125">
    <property type="entry name" value="Histone"/>
    <property type="match status" value="1"/>
</dbReference>
<keyword evidence="6" id="KW-0539">Nucleus</keyword>
<dbReference type="GO" id="GO:0030527">
    <property type="term" value="F:structural constituent of chromatin"/>
    <property type="evidence" value="ECO:0007669"/>
    <property type="project" value="InterPro"/>
</dbReference>
<protein>
    <submittedName>
        <fullName evidence="9">Core histone h2A/H2B/H3/H4 domain-containing protein</fullName>
    </submittedName>
</protein>
<dbReference type="GO" id="GO:0005634">
    <property type="term" value="C:nucleus"/>
    <property type="evidence" value="ECO:0007669"/>
    <property type="project" value="UniProtKB-SubCell"/>
</dbReference>
<evidence type="ECO:0000313" key="10">
    <source>
        <dbReference type="Proteomes" id="UP001201812"/>
    </source>
</evidence>
<dbReference type="GO" id="GO:0046982">
    <property type="term" value="F:protein heterodimerization activity"/>
    <property type="evidence" value="ECO:0007669"/>
    <property type="project" value="InterPro"/>
</dbReference>
<dbReference type="PANTHER" id="PTHR11426">
    <property type="entry name" value="HISTONE H3"/>
    <property type="match status" value="1"/>
</dbReference>
<dbReference type="SMART" id="SM00428">
    <property type="entry name" value="H3"/>
    <property type="match status" value="1"/>
</dbReference>
<comment type="subcellular location">
    <subcellularLocation>
        <location evidence="2">Chromosome</location>
    </subcellularLocation>
    <subcellularLocation>
        <location evidence="1">Nucleus</location>
    </subcellularLocation>
</comment>
<dbReference type="Proteomes" id="UP001201812">
    <property type="component" value="Unassembled WGS sequence"/>
</dbReference>
<accession>A0AAD4N223</accession>
<sequence>MVRIKTTANLARKTTPQVTVRPGQKAPRMVVGKEAMKPPVKRVHRYRPGTIALREIRKFQKSTNLLIRRLPFQRLVKEIAQEYKTDVRFQSLTMTVLQEAAEAFLVGLLEDTNLCAIHARRVTIMPKDMKLARRLRGES</sequence>
<proteinExistence type="inferred from homology"/>
<keyword evidence="5" id="KW-0238">DNA-binding</keyword>
<dbReference type="PROSITE" id="PS00959">
    <property type="entry name" value="HISTONE_H3_2"/>
    <property type="match status" value="1"/>
</dbReference>
<organism evidence="9 10">
    <name type="scientific">Ditylenchus destructor</name>
    <dbReference type="NCBI Taxonomy" id="166010"/>
    <lineage>
        <taxon>Eukaryota</taxon>
        <taxon>Metazoa</taxon>
        <taxon>Ecdysozoa</taxon>
        <taxon>Nematoda</taxon>
        <taxon>Chromadorea</taxon>
        <taxon>Rhabditida</taxon>
        <taxon>Tylenchina</taxon>
        <taxon>Tylenchomorpha</taxon>
        <taxon>Sphaerularioidea</taxon>
        <taxon>Anguinidae</taxon>
        <taxon>Anguininae</taxon>
        <taxon>Ditylenchus</taxon>
    </lineage>
</organism>
<dbReference type="InterPro" id="IPR009072">
    <property type="entry name" value="Histone-fold"/>
</dbReference>
<evidence type="ECO:0000313" key="9">
    <source>
        <dbReference type="EMBL" id="KAI1710205.1"/>
    </source>
</evidence>
<gene>
    <name evidence="9" type="ORF">DdX_10884</name>
</gene>
<dbReference type="FunFam" id="1.10.20.10:FF:000085">
    <property type="entry name" value="Histone H3.2"/>
    <property type="match status" value="1"/>
</dbReference>
<dbReference type="Gene3D" id="1.10.20.10">
    <property type="entry name" value="Histone, subunit A"/>
    <property type="match status" value="1"/>
</dbReference>
<dbReference type="EMBL" id="JAKKPZ010000027">
    <property type="protein sequence ID" value="KAI1710205.1"/>
    <property type="molecule type" value="Genomic_DNA"/>
</dbReference>
<dbReference type="GO" id="GO:0003677">
    <property type="term" value="F:DNA binding"/>
    <property type="evidence" value="ECO:0007669"/>
    <property type="project" value="UniProtKB-KW"/>
</dbReference>
<dbReference type="InterPro" id="IPR000164">
    <property type="entry name" value="Histone_H3/CENP-A"/>
</dbReference>
<dbReference type="PRINTS" id="PR00622">
    <property type="entry name" value="HISTONEH3"/>
</dbReference>
<evidence type="ECO:0000256" key="7">
    <source>
        <dbReference type="ARBA" id="ARBA00023269"/>
    </source>
</evidence>
<keyword evidence="10" id="KW-1185">Reference proteome</keyword>
<feature type="domain" description="Core Histone H2A/H2B/H3" evidence="8">
    <location>
        <begin position="48"/>
        <end position="135"/>
    </location>
</feature>
<keyword evidence="7" id="KW-0544">Nucleosome core</keyword>
<dbReference type="InterPro" id="IPR007125">
    <property type="entry name" value="H2A/H2B/H3"/>
</dbReference>
<comment type="similarity">
    <text evidence="3">Belongs to the histone H3 family.</text>
</comment>
<evidence type="ECO:0000256" key="4">
    <source>
        <dbReference type="ARBA" id="ARBA00022454"/>
    </source>
</evidence>
<evidence type="ECO:0000256" key="1">
    <source>
        <dbReference type="ARBA" id="ARBA00004123"/>
    </source>
</evidence>
<dbReference type="AlphaFoldDB" id="A0AAD4N223"/>
<evidence type="ECO:0000256" key="2">
    <source>
        <dbReference type="ARBA" id="ARBA00004286"/>
    </source>
</evidence>
<keyword evidence="4" id="KW-0158">Chromosome</keyword>
<dbReference type="GO" id="GO:0000786">
    <property type="term" value="C:nucleosome"/>
    <property type="evidence" value="ECO:0007669"/>
    <property type="project" value="UniProtKB-KW"/>
</dbReference>
<evidence type="ECO:0000256" key="3">
    <source>
        <dbReference type="ARBA" id="ARBA00010343"/>
    </source>
</evidence>
<name>A0AAD4N223_9BILA</name>
<evidence type="ECO:0000256" key="6">
    <source>
        <dbReference type="ARBA" id="ARBA00023242"/>
    </source>
</evidence>
<dbReference type="CDD" id="cd22911">
    <property type="entry name" value="HFD_H3"/>
    <property type="match status" value="1"/>
</dbReference>
<reference evidence="9" key="1">
    <citation type="submission" date="2022-01" db="EMBL/GenBank/DDBJ databases">
        <title>Genome Sequence Resource for Two Populations of Ditylenchus destructor, the Migratory Endoparasitic Phytonematode.</title>
        <authorList>
            <person name="Zhang H."/>
            <person name="Lin R."/>
            <person name="Xie B."/>
        </authorList>
    </citation>
    <scope>NUCLEOTIDE SEQUENCE</scope>
    <source>
        <strain evidence="9">BazhouSP</strain>
    </source>
</reference>